<accession>A0ABD3C811</accession>
<evidence type="ECO:0000256" key="2">
    <source>
        <dbReference type="ARBA" id="ARBA00023015"/>
    </source>
</evidence>
<protein>
    <submittedName>
        <fullName evidence="5">Uncharacterized protein</fullName>
    </submittedName>
</protein>
<proteinExistence type="predicted"/>
<dbReference type="AlphaFoldDB" id="A0ABD3C811"/>
<dbReference type="InterPro" id="IPR036638">
    <property type="entry name" value="HLH_DNA-bd_sf"/>
</dbReference>
<keyword evidence="3" id="KW-0804">Transcription</keyword>
<evidence type="ECO:0000313" key="5">
    <source>
        <dbReference type="EMBL" id="KAL3625256.1"/>
    </source>
</evidence>
<evidence type="ECO:0000256" key="3">
    <source>
        <dbReference type="ARBA" id="ARBA00023163"/>
    </source>
</evidence>
<keyword evidence="6" id="KW-1185">Reference proteome</keyword>
<name>A0ABD3C811_9LAMI</name>
<dbReference type="Gene3D" id="4.10.280.10">
    <property type="entry name" value="Helix-loop-helix DNA-binding domain"/>
    <property type="match status" value="1"/>
</dbReference>
<dbReference type="Proteomes" id="UP001632038">
    <property type="component" value="Unassembled WGS sequence"/>
</dbReference>
<evidence type="ECO:0000256" key="1">
    <source>
        <dbReference type="ARBA" id="ARBA00004123"/>
    </source>
</evidence>
<evidence type="ECO:0000313" key="6">
    <source>
        <dbReference type="Proteomes" id="UP001632038"/>
    </source>
</evidence>
<reference evidence="6" key="1">
    <citation type="journal article" date="2024" name="IScience">
        <title>Strigolactones Initiate the Formation of Haustorium-like Structures in Castilleja.</title>
        <authorList>
            <person name="Buerger M."/>
            <person name="Peterson D."/>
            <person name="Chory J."/>
        </authorList>
    </citation>
    <scope>NUCLEOTIDE SEQUENCE [LARGE SCALE GENOMIC DNA]</scope>
</reference>
<gene>
    <name evidence="5" type="ORF">CASFOL_030710</name>
</gene>
<organism evidence="5 6">
    <name type="scientific">Castilleja foliolosa</name>
    <dbReference type="NCBI Taxonomy" id="1961234"/>
    <lineage>
        <taxon>Eukaryota</taxon>
        <taxon>Viridiplantae</taxon>
        <taxon>Streptophyta</taxon>
        <taxon>Embryophyta</taxon>
        <taxon>Tracheophyta</taxon>
        <taxon>Spermatophyta</taxon>
        <taxon>Magnoliopsida</taxon>
        <taxon>eudicotyledons</taxon>
        <taxon>Gunneridae</taxon>
        <taxon>Pentapetalae</taxon>
        <taxon>asterids</taxon>
        <taxon>lamiids</taxon>
        <taxon>Lamiales</taxon>
        <taxon>Orobanchaceae</taxon>
        <taxon>Pedicularideae</taxon>
        <taxon>Castillejinae</taxon>
        <taxon>Castilleja</taxon>
    </lineage>
</organism>
<comment type="subcellular location">
    <subcellularLocation>
        <location evidence="1">Nucleus</location>
    </subcellularLocation>
</comment>
<keyword evidence="4" id="KW-0539">Nucleus</keyword>
<evidence type="ECO:0000256" key="4">
    <source>
        <dbReference type="ARBA" id="ARBA00023242"/>
    </source>
</evidence>
<comment type="caution">
    <text evidence="5">The sequence shown here is derived from an EMBL/GenBank/DDBJ whole genome shotgun (WGS) entry which is preliminary data.</text>
</comment>
<sequence>MNKATIITDAITYIEEMKNTVEELTHQLHEMEATNIVDDDQVLIIFDFDQREMINAGLVVYLF</sequence>
<keyword evidence="2" id="KW-0805">Transcription regulation</keyword>
<dbReference type="EMBL" id="JAVIJP010000052">
    <property type="protein sequence ID" value="KAL3625256.1"/>
    <property type="molecule type" value="Genomic_DNA"/>
</dbReference>
<dbReference type="GO" id="GO:0005634">
    <property type="term" value="C:nucleus"/>
    <property type="evidence" value="ECO:0007669"/>
    <property type="project" value="UniProtKB-SubCell"/>
</dbReference>